<reference evidence="3 4" key="1">
    <citation type="submission" date="2021-06" db="EMBL/GenBank/DDBJ databases">
        <authorList>
            <person name="Kallberg Y."/>
            <person name="Tangrot J."/>
            <person name="Rosling A."/>
        </authorList>
    </citation>
    <scope>NUCLEOTIDE SEQUENCE [LARGE SCALE GENOMIC DNA]</scope>
    <source>
        <strain evidence="3 4">120-4 pot B 10/14</strain>
    </source>
</reference>
<comment type="caution">
    <text evidence="3">The sequence shown here is derived from an EMBL/GenBank/DDBJ whole genome shotgun (WGS) entry which is preliminary data.</text>
</comment>
<feature type="domain" description="HMG box" evidence="2">
    <location>
        <begin position="82"/>
        <end position="141"/>
    </location>
</feature>
<organism evidence="3 4">
    <name type="scientific">Gigaspora margarita</name>
    <dbReference type="NCBI Taxonomy" id="4874"/>
    <lineage>
        <taxon>Eukaryota</taxon>
        <taxon>Fungi</taxon>
        <taxon>Fungi incertae sedis</taxon>
        <taxon>Mucoromycota</taxon>
        <taxon>Glomeromycotina</taxon>
        <taxon>Glomeromycetes</taxon>
        <taxon>Diversisporales</taxon>
        <taxon>Gigasporaceae</taxon>
        <taxon>Gigaspora</taxon>
    </lineage>
</organism>
<dbReference type="SUPFAM" id="SSF47095">
    <property type="entry name" value="HMG-box"/>
    <property type="match status" value="1"/>
</dbReference>
<dbReference type="Proteomes" id="UP000789901">
    <property type="component" value="Unassembled WGS sequence"/>
</dbReference>
<dbReference type="Gene3D" id="1.10.30.10">
    <property type="entry name" value="High mobility group box domain"/>
    <property type="match status" value="1"/>
</dbReference>
<sequence length="309" mass="35617">MASVNREQGLSIDSSPEGNYCKDCADKARSNGDNRIENQETFDYIKSSTEPPIKLKLPFPPTIKPEELVMNILKSKSQSPKMLNEFFIYRKVFVQELRKQNLKLKMTKASRMASDSWHQASSNIKNEYRRLAREVEKLYIKIRNEKLYDDQRKHVTNQAPVNYTPAISDVINNGNNIPSSPCALEQTINENPYSHINVPCSSILTLNSIDSCIPYYDNVYMAGYDSNMYLADFSNALPPFQSFQSTELFPTYSLSYMTNENLSDNINTNTYFNVTDFTPQTVSVEDSLANQNYFDNISFYYPTNYYEMI</sequence>
<accession>A0ABN7V6L9</accession>
<evidence type="ECO:0000259" key="2">
    <source>
        <dbReference type="Pfam" id="PF00505"/>
    </source>
</evidence>
<dbReference type="EMBL" id="CAJVQB010010187">
    <property type="protein sequence ID" value="CAG8737476.1"/>
    <property type="molecule type" value="Genomic_DNA"/>
</dbReference>
<evidence type="ECO:0000313" key="4">
    <source>
        <dbReference type="Proteomes" id="UP000789901"/>
    </source>
</evidence>
<name>A0ABN7V6L9_GIGMA</name>
<dbReference type="InterPro" id="IPR036910">
    <property type="entry name" value="HMG_box_dom_sf"/>
</dbReference>
<proteinExistence type="predicted"/>
<protein>
    <submittedName>
        <fullName evidence="3">21296_t:CDS:1</fullName>
    </submittedName>
</protein>
<gene>
    <name evidence="3" type="ORF">GMARGA_LOCUS15022</name>
</gene>
<feature type="compositionally biased region" description="Polar residues" evidence="1">
    <location>
        <begin position="1"/>
        <end position="17"/>
    </location>
</feature>
<dbReference type="Pfam" id="PF00505">
    <property type="entry name" value="HMG_box"/>
    <property type="match status" value="1"/>
</dbReference>
<evidence type="ECO:0000256" key="1">
    <source>
        <dbReference type="SAM" id="MobiDB-lite"/>
    </source>
</evidence>
<feature type="region of interest" description="Disordered" evidence="1">
    <location>
        <begin position="1"/>
        <end position="20"/>
    </location>
</feature>
<dbReference type="InterPro" id="IPR009071">
    <property type="entry name" value="HMG_box_dom"/>
</dbReference>
<evidence type="ECO:0000313" key="3">
    <source>
        <dbReference type="EMBL" id="CAG8737476.1"/>
    </source>
</evidence>
<keyword evidence="4" id="KW-1185">Reference proteome</keyword>